<dbReference type="EMBL" id="CP001700">
    <property type="protein sequence ID" value="ACU72348.1"/>
    <property type="molecule type" value="Genomic_DNA"/>
</dbReference>
<name>C7Q928_CATAD</name>
<keyword evidence="1" id="KW-0560">Oxidoreductase</keyword>
<dbReference type="HOGENOM" id="CLU_1150240_0_0_11"/>
<dbReference type="KEGG" id="cai:Caci_3442"/>
<dbReference type="InterPro" id="IPR016084">
    <property type="entry name" value="Haem_Oase-like_multi-hlx"/>
</dbReference>
<dbReference type="GO" id="GO:0016491">
    <property type="term" value="F:oxidoreductase activity"/>
    <property type="evidence" value="ECO:0007669"/>
    <property type="project" value="UniProtKB-KW"/>
</dbReference>
<dbReference type="eggNOG" id="COG5424">
    <property type="taxonomic scope" value="Bacteria"/>
</dbReference>
<organism evidence="2 3">
    <name type="scientific">Catenulispora acidiphila (strain DSM 44928 / JCM 14897 / NBRC 102108 / NRRL B-24433 / ID139908)</name>
    <dbReference type="NCBI Taxonomy" id="479433"/>
    <lineage>
        <taxon>Bacteria</taxon>
        <taxon>Bacillati</taxon>
        <taxon>Actinomycetota</taxon>
        <taxon>Actinomycetes</taxon>
        <taxon>Catenulisporales</taxon>
        <taxon>Catenulisporaceae</taxon>
        <taxon>Catenulispora</taxon>
    </lineage>
</organism>
<dbReference type="InParanoid" id="C7Q928"/>
<dbReference type="OrthoDB" id="793940at2"/>
<proteinExistence type="predicted"/>
<dbReference type="SMART" id="SM01236">
    <property type="entry name" value="Haem_oxygenase_2"/>
    <property type="match status" value="1"/>
</dbReference>
<dbReference type="Proteomes" id="UP000000851">
    <property type="component" value="Chromosome"/>
</dbReference>
<evidence type="ECO:0000313" key="3">
    <source>
        <dbReference type="Proteomes" id="UP000000851"/>
    </source>
</evidence>
<dbReference type="Gene3D" id="1.20.910.10">
    <property type="entry name" value="Heme oxygenase-like"/>
    <property type="match status" value="1"/>
</dbReference>
<dbReference type="PANTHER" id="PTHR40279">
    <property type="entry name" value="PQQC-LIKE PROTEIN"/>
    <property type="match status" value="1"/>
</dbReference>
<dbReference type="InterPro" id="IPR039068">
    <property type="entry name" value="PqqC-like"/>
</dbReference>
<reference evidence="2 3" key="1">
    <citation type="journal article" date="2009" name="Stand. Genomic Sci.">
        <title>Complete genome sequence of Catenulispora acidiphila type strain (ID 139908).</title>
        <authorList>
            <person name="Copeland A."/>
            <person name="Lapidus A."/>
            <person name="Glavina Del Rio T."/>
            <person name="Nolan M."/>
            <person name="Lucas S."/>
            <person name="Chen F."/>
            <person name="Tice H."/>
            <person name="Cheng J.F."/>
            <person name="Bruce D."/>
            <person name="Goodwin L."/>
            <person name="Pitluck S."/>
            <person name="Mikhailova N."/>
            <person name="Pati A."/>
            <person name="Ivanova N."/>
            <person name="Mavromatis K."/>
            <person name="Chen A."/>
            <person name="Palaniappan K."/>
            <person name="Chain P."/>
            <person name="Land M."/>
            <person name="Hauser L."/>
            <person name="Chang Y.J."/>
            <person name="Jeffries C.D."/>
            <person name="Chertkov O."/>
            <person name="Brettin T."/>
            <person name="Detter J.C."/>
            <person name="Han C."/>
            <person name="Ali Z."/>
            <person name="Tindall B.J."/>
            <person name="Goker M."/>
            <person name="Bristow J."/>
            <person name="Eisen J.A."/>
            <person name="Markowitz V."/>
            <person name="Hugenholtz P."/>
            <person name="Kyrpides N.C."/>
            <person name="Klenk H.P."/>
        </authorList>
    </citation>
    <scope>NUCLEOTIDE SEQUENCE [LARGE SCALE GENOMIC DNA]</scope>
    <source>
        <strain evidence="3">DSM 44928 / JCM 14897 / NBRC 102108 / NRRL B-24433 / ID139908</strain>
    </source>
</reference>
<dbReference type="STRING" id="479433.Caci_3442"/>
<dbReference type="RefSeq" id="WP_012787641.1">
    <property type="nucleotide sequence ID" value="NC_013131.1"/>
</dbReference>
<dbReference type="SUPFAM" id="SSF48613">
    <property type="entry name" value="Heme oxygenase-like"/>
    <property type="match status" value="1"/>
</dbReference>
<sequence length="241" mass="26120">MTATSFGDRLADSPVYKSFCDHRFFAAVDTAEFSKEQAEILIEQWWHPLHYFPTFLARCVSVLPDIASKSAITAILNQETGGGRVDRAHEIIYTESMDKCGFSAAKVTGTDPYPETAALVEGYRSASEQRESALGFIFATETTDLLMVSSIGKAIQRTTGVTDNEWVDIHIMQEPDHVEEANHALTADFTPEAEQAVLDAADRMWQLWTEFFDRLASEAGVAAAAGAAGAADASGTTGTPA</sequence>
<evidence type="ECO:0000313" key="2">
    <source>
        <dbReference type="EMBL" id="ACU72348.1"/>
    </source>
</evidence>
<gene>
    <name evidence="2" type="ordered locus">Caci_3442</name>
</gene>
<dbReference type="PANTHER" id="PTHR40279:SF3">
    <property type="entry name" value="4-AMINOBENZOATE SYNTHASE"/>
    <property type="match status" value="1"/>
</dbReference>
<accession>C7Q928</accession>
<evidence type="ECO:0000256" key="1">
    <source>
        <dbReference type="ARBA" id="ARBA00023002"/>
    </source>
</evidence>
<evidence type="ECO:0008006" key="4">
    <source>
        <dbReference type="Google" id="ProtNLM"/>
    </source>
</evidence>
<keyword evidence="3" id="KW-1185">Reference proteome</keyword>
<protein>
    <recommendedName>
        <fullName evidence="4">Iron-containing redox enzyme family protein</fullName>
    </recommendedName>
</protein>
<dbReference type="AlphaFoldDB" id="C7Q928"/>
<dbReference type="Pfam" id="PF14518">
    <property type="entry name" value="Haem_oxygenas_2"/>
    <property type="match status" value="1"/>
</dbReference>